<evidence type="ECO:0000256" key="8">
    <source>
        <dbReference type="ARBA" id="ARBA00023224"/>
    </source>
</evidence>
<feature type="transmembrane region" description="Helical" evidence="10">
    <location>
        <begin position="163"/>
        <end position="184"/>
    </location>
</feature>
<evidence type="ECO:0000256" key="3">
    <source>
        <dbReference type="ARBA" id="ARBA00022692"/>
    </source>
</evidence>
<keyword evidence="12" id="KW-1185">Reference proteome</keyword>
<dbReference type="PROSITE" id="PS00237">
    <property type="entry name" value="G_PROTEIN_RECEP_F1_1"/>
    <property type="match status" value="1"/>
</dbReference>
<comment type="similarity">
    <text evidence="9">Belongs to the G-protein coupled receptor 1 family.</text>
</comment>
<evidence type="ECO:0000313" key="12">
    <source>
        <dbReference type="Proteomes" id="UP000695022"/>
    </source>
</evidence>
<keyword evidence="5 9" id="KW-0297">G-protein coupled receptor</keyword>
<sequence length="300" mass="32549">MELARAVTTGILLGLINMATIGGNVLVLLAVFVNRHLRSATHYFIANLAIADLLLGTAVLPFSVSLEITDRWLFGSFFCDIWAAIDVLCCTASIISLCVISVDRYIGVTRPLSYSFIMTPRKGLAVIAVVWIVSVLISIGPLMGWKKPTLKPYECGPVEDLDYVLFSASGSFYIPLVIILLVYYRIYLEAVRQSKFLASGVKVSKNYGGSQANSTQVVLRVHTGKKCGAATLAVAGAHGNDANNTELSPRKTTIAAKLSYKFARQKKAAKTLGIVVGVFILCWLPFFVILPLGKLAARSR</sequence>
<proteinExistence type="inferred from homology"/>
<dbReference type="SUPFAM" id="SSF81321">
    <property type="entry name" value="Family A G protein-coupled receptor-like"/>
    <property type="match status" value="1"/>
</dbReference>
<evidence type="ECO:0000256" key="7">
    <source>
        <dbReference type="ARBA" id="ARBA00023170"/>
    </source>
</evidence>
<keyword evidence="2" id="KW-1003">Cell membrane</keyword>
<dbReference type="PROSITE" id="PS50262">
    <property type="entry name" value="G_PROTEIN_RECEP_F1_2"/>
    <property type="match status" value="1"/>
</dbReference>
<protein>
    <submittedName>
        <fullName evidence="13">Alpha-1B adrenergic receptor-like</fullName>
    </submittedName>
</protein>
<evidence type="ECO:0000256" key="5">
    <source>
        <dbReference type="ARBA" id="ARBA00023040"/>
    </source>
</evidence>
<evidence type="ECO:0000256" key="9">
    <source>
        <dbReference type="RuleBase" id="RU000688"/>
    </source>
</evidence>
<feature type="transmembrane region" description="Helical" evidence="10">
    <location>
        <begin position="123"/>
        <end position="143"/>
    </location>
</feature>
<evidence type="ECO:0000256" key="1">
    <source>
        <dbReference type="ARBA" id="ARBA00004651"/>
    </source>
</evidence>
<dbReference type="Gene3D" id="1.20.1070.10">
    <property type="entry name" value="Rhodopsin 7-helix transmembrane proteins"/>
    <property type="match status" value="1"/>
</dbReference>
<feature type="transmembrane region" description="Helical" evidence="10">
    <location>
        <begin position="271"/>
        <end position="292"/>
    </location>
</feature>
<evidence type="ECO:0000256" key="2">
    <source>
        <dbReference type="ARBA" id="ARBA00022475"/>
    </source>
</evidence>
<evidence type="ECO:0000259" key="11">
    <source>
        <dbReference type="PROSITE" id="PS50262"/>
    </source>
</evidence>
<dbReference type="InterPro" id="IPR000276">
    <property type="entry name" value="GPCR_Rhodpsn"/>
</dbReference>
<dbReference type="GeneID" id="106806075"/>
<evidence type="ECO:0000256" key="4">
    <source>
        <dbReference type="ARBA" id="ARBA00022989"/>
    </source>
</evidence>
<dbReference type="PANTHER" id="PTHR24248">
    <property type="entry name" value="ADRENERGIC RECEPTOR-RELATED G-PROTEIN COUPLED RECEPTOR"/>
    <property type="match status" value="1"/>
</dbReference>
<keyword evidence="4 10" id="KW-1133">Transmembrane helix</keyword>
<dbReference type="PRINTS" id="PR00237">
    <property type="entry name" value="GPCRRHODOPSN"/>
</dbReference>
<evidence type="ECO:0000313" key="13">
    <source>
        <dbReference type="RefSeq" id="XP_014663408.1"/>
    </source>
</evidence>
<evidence type="ECO:0000256" key="6">
    <source>
        <dbReference type="ARBA" id="ARBA00023136"/>
    </source>
</evidence>
<dbReference type="RefSeq" id="XP_014663408.1">
    <property type="nucleotide sequence ID" value="XM_014807922.1"/>
</dbReference>
<evidence type="ECO:0000256" key="10">
    <source>
        <dbReference type="SAM" id="Phobius"/>
    </source>
</evidence>
<dbReference type="Proteomes" id="UP000695022">
    <property type="component" value="Unplaced"/>
</dbReference>
<comment type="subcellular location">
    <subcellularLocation>
        <location evidence="1">Cell membrane</location>
        <topology evidence="1">Multi-pass membrane protein</topology>
    </subcellularLocation>
</comment>
<accession>A0ABM1DTY7</accession>
<dbReference type="PANTHER" id="PTHR24248:SF72">
    <property type="entry name" value="G-PROTEIN COUPLED RECEPTORS FAMILY 1 PROFILE DOMAIN-CONTAINING PROTEIN"/>
    <property type="match status" value="1"/>
</dbReference>
<dbReference type="InterPro" id="IPR017452">
    <property type="entry name" value="GPCR_Rhodpsn_7TM"/>
</dbReference>
<reference evidence="13" key="1">
    <citation type="submission" date="2025-08" db="UniProtKB">
        <authorList>
            <consortium name="RefSeq"/>
        </authorList>
    </citation>
    <scope>IDENTIFICATION</scope>
</reference>
<feature type="transmembrane region" description="Helical" evidence="10">
    <location>
        <begin position="44"/>
        <end position="66"/>
    </location>
</feature>
<name>A0ABM1DTY7_PRICU</name>
<keyword evidence="6 10" id="KW-0472">Membrane</keyword>
<keyword evidence="3 9" id="KW-0812">Transmembrane</keyword>
<feature type="transmembrane region" description="Helical" evidence="10">
    <location>
        <begin position="6"/>
        <end position="32"/>
    </location>
</feature>
<keyword evidence="7 9" id="KW-0675">Receptor</keyword>
<keyword evidence="8 9" id="KW-0807">Transducer</keyword>
<feature type="transmembrane region" description="Helical" evidence="10">
    <location>
        <begin position="72"/>
        <end position="102"/>
    </location>
</feature>
<dbReference type="Pfam" id="PF00001">
    <property type="entry name" value="7tm_1"/>
    <property type="match status" value="1"/>
</dbReference>
<gene>
    <name evidence="13" type="primary">LOC106806075</name>
</gene>
<organism evidence="12 13">
    <name type="scientific">Priapulus caudatus</name>
    <name type="common">Priapulid worm</name>
    <dbReference type="NCBI Taxonomy" id="37621"/>
    <lineage>
        <taxon>Eukaryota</taxon>
        <taxon>Metazoa</taxon>
        <taxon>Ecdysozoa</taxon>
        <taxon>Scalidophora</taxon>
        <taxon>Priapulida</taxon>
        <taxon>Priapulimorpha</taxon>
        <taxon>Priapulimorphida</taxon>
        <taxon>Priapulidae</taxon>
        <taxon>Priapulus</taxon>
    </lineage>
</organism>
<feature type="domain" description="G-protein coupled receptors family 1 profile" evidence="11">
    <location>
        <begin position="23"/>
        <end position="300"/>
    </location>
</feature>